<evidence type="ECO:0000313" key="4">
    <source>
        <dbReference type="Proteomes" id="UP000195386"/>
    </source>
</evidence>
<sequence length="552" mass="62505">MKHLSLWIFLSILFGGRMTSVAAEWQWSVQIPSMISQETEAHPQAFLWIPDDCGQVKAVVVGQHNMCEETLFENPLFRKRMQEAGVALVWITPILDFPWDVSTGCNDALLAALDDLAETSGYDELKAAPVVPLGHSAMATFPWNFAAWNPERTLAIISYHGDAPRTNLTGYGGANLEWGRTRNIDGIPGLMVEGEYEWWEARVNPALAFRMMYPESCISFLCDAGRGHFDVADRTADYIGLFLKKAVEHRIPADVDGNKPAVLKKLNPREGWLAERWRTSTREPQGEVRTARLAKQPRRAKPAPYRQYTGDRHDAFWYFDREMAELTEDFYRQEYDLLSQYVSFMQEGRLVPYNPQSHVTLSARFLPEADGVTFHLKAVYTDSLRASLADKHSIAVPRIERICGPVKRVNDTTFVLDFYRMGTTNKKRTSSITLVASAGGDRQYKECVQELSFNIPYPLTEGRRQCILFPGIEDVKAGTESVTLDATSDCGLPVYYYVKEGPATIKGDKLIFTKIPPRSKYPLRVTVVAWQYGIIGNVQTAEPVERTFFIEK</sequence>
<dbReference type="EMBL" id="NFII01000001">
    <property type="protein sequence ID" value="OUO02926.1"/>
    <property type="molecule type" value="Genomic_DNA"/>
</dbReference>
<protein>
    <recommendedName>
        <fullName evidence="5">Alpha/beta hydrolase</fullName>
    </recommendedName>
</protein>
<comment type="caution">
    <text evidence="3">The sequence shown here is derived from an EMBL/GenBank/DDBJ whole genome shotgun (WGS) entry which is preliminary data.</text>
</comment>
<keyword evidence="2" id="KW-0732">Signal</keyword>
<reference evidence="4" key="1">
    <citation type="submission" date="2017-04" db="EMBL/GenBank/DDBJ databases">
        <title>Function of individual gut microbiota members based on whole genome sequencing of pure cultures obtained from chicken caecum.</title>
        <authorList>
            <person name="Medvecky M."/>
            <person name="Cejkova D."/>
            <person name="Polansky O."/>
            <person name="Karasova D."/>
            <person name="Kubasova T."/>
            <person name="Cizek A."/>
            <person name="Rychlik I."/>
        </authorList>
    </citation>
    <scope>NUCLEOTIDE SEQUENCE [LARGE SCALE GENOMIC DNA]</scope>
    <source>
        <strain evidence="4">An43</strain>
    </source>
</reference>
<evidence type="ECO:0000256" key="1">
    <source>
        <dbReference type="SAM" id="MobiDB-lite"/>
    </source>
</evidence>
<evidence type="ECO:0008006" key="5">
    <source>
        <dbReference type="Google" id="ProtNLM"/>
    </source>
</evidence>
<evidence type="ECO:0000313" key="3">
    <source>
        <dbReference type="EMBL" id="OUO02926.1"/>
    </source>
</evidence>
<proteinExistence type="predicted"/>
<dbReference type="RefSeq" id="WP_087425090.1">
    <property type="nucleotide sequence ID" value="NZ_CAMMFP010000004.1"/>
</dbReference>
<feature type="signal peptide" evidence="2">
    <location>
        <begin position="1"/>
        <end position="22"/>
    </location>
</feature>
<accession>A0A1Y3YYL6</accession>
<name>A0A1Y3YYL6_9BACE</name>
<feature type="region of interest" description="Disordered" evidence="1">
    <location>
        <begin position="284"/>
        <end position="306"/>
    </location>
</feature>
<dbReference type="Proteomes" id="UP000195386">
    <property type="component" value="Unassembled WGS sequence"/>
</dbReference>
<organism evidence="3 4">
    <name type="scientific">Bacteroides clarus</name>
    <dbReference type="NCBI Taxonomy" id="626929"/>
    <lineage>
        <taxon>Bacteria</taxon>
        <taxon>Pseudomonadati</taxon>
        <taxon>Bacteroidota</taxon>
        <taxon>Bacteroidia</taxon>
        <taxon>Bacteroidales</taxon>
        <taxon>Bacteroidaceae</taxon>
        <taxon>Bacteroides</taxon>
    </lineage>
</organism>
<dbReference type="AlphaFoldDB" id="A0A1Y3YYL6"/>
<gene>
    <name evidence="3" type="ORF">B5F97_00435</name>
</gene>
<feature type="chain" id="PRO_5012441122" description="Alpha/beta hydrolase" evidence="2">
    <location>
        <begin position="23"/>
        <end position="552"/>
    </location>
</feature>
<evidence type="ECO:0000256" key="2">
    <source>
        <dbReference type="SAM" id="SignalP"/>
    </source>
</evidence>